<dbReference type="SMART" id="SM01228">
    <property type="entry name" value="GIDA_assoc_3"/>
    <property type="match status" value="1"/>
</dbReference>
<dbReference type="InterPro" id="IPR026904">
    <property type="entry name" value="MnmG_C"/>
</dbReference>
<dbReference type="Pfam" id="PF13932">
    <property type="entry name" value="SAM_GIDA_C"/>
    <property type="match status" value="1"/>
</dbReference>
<comment type="function">
    <text evidence="2 11">NAD-binding protein involved in the addition of a carboxymethylaminomethyl (cmnm) group at the wobble position (U34) of certain tRNAs, forming tRNA-cmnm(5)s(2)U34.</text>
</comment>
<dbReference type="EMBL" id="DVOH01000002">
    <property type="protein sequence ID" value="HIU99505.1"/>
    <property type="molecule type" value="Genomic_DNA"/>
</dbReference>
<proteinExistence type="inferred from homology"/>
<evidence type="ECO:0000313" key="13">
    <source>
        <dbReference type="EMBL" id="HIU99505.1"/>
    </source>
</evidence>
<sequence>MEKRYDAVVIGGGHAGAEAAHILTRLGKKTLLLSLSLEAIAFMACNPNVGGTAKGHLVKEIDALGGIMGEIADAATIQTRMLNLGNGPAVHSLRAQVDKNLYHRLMKERLETTDGLRIVEGEARRILTEEGRVTGVELASGDVVRCDAAVVCTGVYLNARCITGEYTRETGPAGFMRSALFADSLRDLGLSIRRFKTGTPPRVLSSTVDYGKMEVQKGDAGIPTFSSLTESPVRNDYLCYLTYTNESTHKIILSNLDRAPLYNGSIAGTGPRYCPSIEDKIVRFADKERHQIFVEPEGADTREVYIQGLSTSLPFDVQEAMLHTIPGLENAHITRYGYAIEYDCVDPLELLPTLAVKKCKGLYLAGQINGSSGYEEAAAQGLLAGINAARYLDGKEGVALRRDQAYIGVLIDDLVTKGTNEPYRMMTSRAEHRLHLRQDNADLRLTPLGIELGTVDEKRKARYRKREQEIEAIRNALSTTFAPREVAEIFARAGEPEPKAGITARDFLKRTNVGAAELAETGGFFATCSIEALKTVEIELKYEGYLRKQQQAIREAQRMEQKELPQDLDYQTVEGLRLEARQKLNKVKPMTLAQAARISGVTPADIAVLILYVR</sequence>
<dbReference type="InterPro" id="IPR002218">
    <property type="entry name" value="MnmG-rel"/>
</dbReference>
<comment type="caution">
    <text evidence="13">The sequence shown here is derived from an EMBL/GenBank/DDBJ whole genome shotgun (WGS) entry which is preliminary data.</text>
</comment>
<dbReference type="Gene3D" id="1.10.150.570">
    <property type="entry name" value="GidA associated domain, C-terminal subdomain"/>
    <property type="match status" value="1"/>
</dbReference>
<evidence type="ECO:0000256" key="7">
    <source>
        <dbReference type="ARBA" id="ARBA00022827"/>
    </source>
</evidence>
<dbReference type="AlphaFoldDB" id="A0A9D1NBI4"/>
<dbReference type="HAMAP" id="MF_00129">
    <property type="entry name" value="MnmG_GidA"/>
    <property type="match status" value="1"/>
</dbReference>
<gene>
    <name evidence="11 13" type="primary">mnmG</name>
    <name evidence="11" type="synonym">gidA</name>
    <name evidence="13" type="ORF">IAB14_00130</name>
</gene>
<keyword evidence="11" id="KW-0963">Cytoplasm</keyword>
<dbReference type="GO" id="GO:0005829">
    <property type="term" value="C:cytosol"/>
    <property type="evidence" value="ECO:0007669"/>
    <property type="project" value="TreeGrafter"/>
</dbReference>
<dbReference type="PROSITE" id="PS01280">
    <property type="entry name" value="GIDA_1"/>
    <property type="match status" value="1"/>
</dbReference>
<evidence type="ECO:0000259" key="12">
    <source>
        <dbReference type="SMART" id="SM01228"/>
    </source>
</evidence>
<evidence type="ECO:0000256" key="1">
    <source>
        <dbReference type="ARBA" id="ARBA00001974"/>
    </source>
</evidence>
<dbReference type="NCBIfam" id="TIGR00136">
    <property type="entry name" value="mnmG_gidA"/>
    <property type="match status" value="1"/>
</dbReference>
<keyword evidence="8 11" id="KW-0520">NAD</keyword>
<dbReference type="InterPro" id="IPR040131">
    <property type="entry name" value="MnmG_N"/>
</dbReference>
<dbReference type="GO" id="GO:0050660">
    <property type="term" value="F:flavin adenine dinucleotide binding"/>
    <property type="evidence" value="ECO:0007669"/>
    <property type="project" value="UniProtKB-UniRule"/>
</dbReference>
<dbReference type="InterPro" id="IPR049312">
    <property type="entry name" value="GIDA_C_N"/>
</dbReference>
<dbReference type="InterPro" id="IPR004416">
    <property type="entry name" value="MnmG"/>
</dbReference>
<keyword evidence="5 11" id="KW-0285">Flavoprotein</keyword>
<comment type="subcellular location">
    <subcellularLocation>
        <location evidence="11">Cytoplasm</location>
    </subcellularLocation>
</comment>
<comment type="caution">
    <text evidence="11">Lacks conserved residue(s) required for the propagation of feature annotation.</text>
</comment>
<dbReference type="FunFam" id="3.50.50.60:FF:000002">
    <property type="entry name" value="tRNA uridine 5-carboxymethylaminomethyl modification enzyme MnmG"/>
    <property type="match status" value="1"/>
</dbReference>
<evidence type="ECO:0000256" key="3">
    <source>
        <dbReference type="ARBA" id="ARBA00007653"/>
    </source>
</evidence>
<dbReference type="PROSITE" id="PS01281">
    <property type="entry name" value="GIDA_2"/>
    <property type="match status" value="1"/>
</dbReference>
<keyword evidence="6 11" id="KW-0819">tRNA processing</keyword>
<evidence type="ECO:0000256" key="11">
    <source>
        <dbReference type="HAMAP-Rule" id="MF_00129"/>
    </source>
</evidence>
<dbReference type="GO" id="GO:0002098">
    <property type="term" value="P:tRNA wobble uridine modification"/>
    <property type="evidence" value="ECO:0007669"/>
    <property type="project" value="InterPro"/>
</dbReference>
<organism evidence="13 14">
    <name type="scientific">Candidatus Stercoripulliclostridium merdipullorum</name>
    <dbReference type="NCBI Taxonomy" id="2840952"/>
    <lineage>
        <taxon>Bacteria</taxon>
        <taxon>Bacillati</taxon>
        <taxon>Bacillota</taxon>
        <taxon>Clostridia</taxon>
        <taxon>Eubacteriales</taxon>
        <taxon>Candidatus Stercoripulliclostridium</taxon>
    </lineage>
</organism>
<evidence type="ECO:0000256" key="8">
    <source>
        <dbReference type="ARBA" id="ARBA00023027"/>
    </source>
</evidence>
<evidence type="ECO:0000313" key="14">
    <source>
        <dbReference type="Proteomes" id="UP000886891"/>
    </source>
</evidence>
<reference evidence="13" key="1">
    <citation type="submission" date="2020-10" db="EMBL/GenBank/DDBJ databases">
        <authorList>
            <person name="Gilroy R."/>
        </authorList>
    </citation>
    <scope>NUCLEOTIDE SEQUENCE</scope>
    <source>
        <strain evidence="13">23406</strain>
    </source>
</reference>
<dbReference type="Pfam" id="PF01134">
    <property type="entry name" value="GIDA"/>
    <property type="match status" value="1"/>
</dbReference>
<dbReference type="InterPro" id="IPR036188">
    <property type="entry name" value="FAD/NAD-bd_sf"/>
</dbReference>
<protein>
    <recommendedName>
        <fullName evidence="4 11">tRNA uridine 5-carboxymethylaminomethyl modification enzyme MnmG</fullName>
    </recommendedName>
    <alternativeName>
        <fullName evidence="10 11">Glucose-inhibited division protein A</fullName>
    </alternativeName>
</protein>
<dbReference type="InterPro" id="IPR020595">
    <property type="entry name" value="MnmG-rel_CS"/>
</dbReference>
<dbReference type="FunFam" id="1.10.150.570:FF:000001">
    <property type="entry name" value="tRNA uridine 5-carboxymethylaminomethyl modification enzyme MnmG"/>
    <property type="match status" value="1"/>
</dbReference>
<evidence type="ECO:0000256" key="10">
    <source>
        <dbReference type="ARBA" id="ARBA00031800"/>
    </source>
</evidence>
<keyword evidence="7 11" id="KW-0274">FAD</keyword>
<dbReference type="InterPro" id="IPR044920">
    <property type="entry name" value="MnmG_C_subdom_sf"/>
</dbReference>
<dbReference type="Pfam" id="PF21680">
    <property type="entry name" value="GIDA_C_1st"/>
    <property type="match status" value="1"/>
</dbReference>
<dbReference type="GO" id="GO:0030488">
    <property type="term" value="P:tRNA methylation"/>
    <property type="evidence" value="ECO:0007669"/>
    <property type="project" value="TreeGrafter"/>
</dbReference>
<feature type="domain" description="tRNA uridine 5-carboxymethylaminomethyl modification enzyme C-terminal subdomain" evidence="12">
    <location>
        <begin position="540"/>
        <end position="611"/>
    </location>
</feature>
<dbReference type="SUPFAM" id="SSF51905">
    <property type="entry name" value="FAD/NAD(P)-binding domain"/>
    <property type="match status" value="1"/>
</dbReference>
<dbReference type="InterPro" id="IPR047001">
    <property type="entry name" value="MnmG_C_subdom"/>
</dbReference>
<comment type="cofactor">
    <cofactor evidence="1 11">
        <name>FAD</name>
        <dbReference type="ChEBI" id="CHEBI:57692"/>
    </cofactor>
</comment>
<reference evidence="13" key="2">
    <citation type="journal article" date="2021" name="PeerJ">
        <title>Extensive microbial diversity within the chicken gut microbiome revealed by metagenomics and culture.</title>
        <authorList>
            <person name="Gilroy R."/>
            <person name="Ravi A."/>
            <person name="Getino M."/>
            <person name="Pursley I."/>
            <person name="Horton D.L."/>
            <person name="Alikhan N.F."/>
            <person name="Baker D."/>
            <person name="Gharbi K."/>
            <person name="Hall N."/>
            <person name="Watson M."/>
            <person name="Adriaenssens E.M."/>
            <person name="Foster-Nyarko E."/>
            <person name="Jarju S."/>
            <person name="Secka A."/>
            <person name="Antonio M."/>
            <person name="Oren A."/>
            <person name="Chaudhuri R.R."/>
            <person name="La Ragione R."/>
            <person name="Hildebrand F."/>
            <person name="Pallen M.J."/>
        </authorList>
    </citation>
    <scope>NUCLEOTIDE SEQUENCE</scope>
    <source>
        <strain evidence="13">23406</strain>
    </source>
</reference>
<dbReference type="PANTHER" id="PTHR11806:SF0">
    <property type="entry name" value="PROTEIN MTO1 HOMOLOG, MITOCHONDRIAL"/>
    <property type="match status" value="1"/>
</dbReference>
<dbReference type="Proteomes" id="UP000886891">
    <property type="component" value="Unassembled WGS sequence"/>
</dbReference>
<evidence type="ECO:0000256" key="2">
    <source>
        <dbReference type="ARBA" id="ARBA00003717"/>
    </source>
</evidence>
<evidence type="ECO:0000256" key="4">
    <source>
        <dbReference type="ARBA" id="ARBA00020461"/>
    </source>
</evidence>
<comment type="similarity">
    <text evidence="3 11">Belongs to the MnmG family.</text>
</comment>
<dbReference type="Gene3D" id="3.50.50.60">
    <property type="entry name" value="FAD/NAD(P)-binding domain"/>
    <property type="match status" value="2"/>
</dbReference>
<evidence type="ECO:0000256" key="6">
    <source>
        <dbReference type="ARBA" id="ARBA00022694"/>
    </source>
</evidence>
<feature type="binding site" evidence="11">
    <location>
        <begin position="270"/>
        <end position="284"/>
    </location>
    <ligand>
        <name>NAD(+)</name>
        <dbReference type="ChEBI" id="CHEBI:57540"/>
    </ligand>
</feature>
<evidence type="ECO:0000256" key="5">
    <source>
        <dbReference type="ARBA" id="ARBA00022630"/>
    </source>
</evidence>
<dbReference type="PANTHER" id="PTHR11806">
    <property type="entry name" value="GLUCOSE INHIBITED DIVISION PROTEIN A"/>
    <property type="match status" value="1"/>
</dbReference>
<name>A0A9D1NBI4_9FIRM</name>
<feature type="binding site" evidence="11">
    <location>
        <begin position="11"/>
        <end position="16"/>
    </location>
    <ligand>
        <name>FAD</name>
        <dbReference type="ChEBI" id="CHEBI:57692"/>
    </ligand>
</feature>
<accession>A0A9D1NBI4</accession>
<comment type="subunit">
    <text evidence="9 11">Homodimer. Heterotetramer of two MnmE and two MnmG subunits.</text>
</comment>
<dbReference type="Gene3D" id="1.10.10.1800">
    <property type="entry name" value="tRNA uridine 5-carboxymethylaminomethyl modification enzyme MnmG/GidA"/>
    <property type="match status" value="1"/>
</dbReference>
<evidence type="ECO:0000256" key="9">
    <source>
        <dbReference type="ARBA" id="ARBA00025948"/>
    </source>
</evidence>